<comment type="caution">
    <text evidence="2">The sequence shown here is derived from an EMBL/GenBank/DDBJ whole genome shotgun (WGS) entry which is preliminary data.</text>
</comment>
<feature type="compositionally biased region" description="Basic and acidic residues" evidence="1">
    <location>
        <begin position="171"/>
        <end position="186"/>
    </location>
</feature>
<proteinExistence type="predicted"/>
<evidence type="ECO:0000313" key="2">
    <source>
        <dbReference type="EMBL" id="PRY59611.1"/>
    </source>
</evidence>
<feature type="compositionally biased region" description="Basic and acidic residues" evidence="1">
    <location>
        <begin position="66"/>
        <end position="75"/>
    </location>
</feature>
<dbReference type="Proteomes" id="UP000238176">
    <property type="component" value="Unassembled WGS sequence"/>
</dbReference>
<name>A0A2T0UNW5_9ACTN</name>
<gene>
    <name evidence="2" type="ORF">B0I28_10385</name>
</gene>
<organism evidence="2 3">
    <name type="scientific">Glycomyces artemisiae</name>
    <dbReference type="NCBI Taxonomy" id="1076443"/>
    <lineage>
        <taxon>Bacteria</taxon>
        <taxon>Bacillati</taxon>
        <taxon>Actinomycetota</taxon>
        <taxon>Actinomycetes</taxon>
        <taxon>Glycomycetales</taxon>
        <taxon>Glycomycetaceae</taxon>
        <taxon>Glycomyces</taxon>
    </lineage>
</organism>
<reference evidence="2 3" key="1">
    <citation type="submission" date="2018-03" db="EMBL/GenBank/DDBJ databases">
        <title>Genomic Encyclopedia of Type Strains, Phase III (KMG-III): the genomes of soil and plant-associated and newly described type strains.</title>
        <authorList>
            <person name="Whitman W."/>
        </authorList>
    </citation>
    <scope>NUCLEOTIDE SEQUENCE [LARGE SCALE GENOMIC DNA]</scope>
    <source>
        <strain evidence="2 3">CGMCC 4.7067</strain>
    </source>
</reference>
<keyword evidence="3" id="KW-1185">Reference proteome</keyword>
<feature type="region of interest" description="Disordered" evidence="1">
    <location>
        <begin position="34"/>
        <end position="141"/>
    </location>
</feature>
<dbReference type="AlphaFoldDB" id="A0A2T0UNW5"/>
<feature type="region of interest" description="Disordered" evidence="1">
    <location>
        <begin position="163"/>
        <end position="186"/>
    </location>
</feature>
<feature type="compositionally biased region" description="Basic and acidic residues" evidence="1">
    <location>
        <begin position="107"/>
        <end position="118"/>
    </location>
</feature>
<evidence type="ECO:0000256" key="1">
    <source>
        <dbReference type="SAM" id="MobiDB-lite"/>
    </source>
</evidence>
<sequence>MIPLRRLLRQAVLLPILFGLIGLHTRHHTNVDVDVDVDTSRPRTDSDSDSDGGGTRRRSPLAGRGHASDAADTRTRATAARPKQPGAPEAHPHRRKRKLDDGTVLEIPKKGTPERPKQTPDYSSGFTDGLDAPTKNDDGSWTINLRKHDDWDQADFDAKANHLQQLGEGGELTKKTGDGDDRGSTVDQWRRDKEYEILHTSENQAEVNRRLQELDQQQIDHAQELQLGGKDEKANMWAIDSVTNHGMGGQINSQLRQVPDGAKIRINIVE</sequence>
<accession>A0A2T0UNW5</accession>
<evidence type="ECO:0000313" key="3">
    <source>
        <dbReference type="Proteomes" id="UP000238176"/>
    </source>
</evidence>
<dbReference type="EMBL" id="PVTJ01000003">
    <property type="protein sequence ID" value="PRY59611.1"/>
    <property type="molecule type" value="Genomic_DNA"/>
</dbReference>
<protein>
    <submittedName>
        <fullName evidence="2">Uncharacterized protein</fullName>
    </submittedName>
</protein>